<evidence type="ECO:0000313" key="4">
    <source>
        <dbReference type="Proteomes" id="UP001596074"/>
    </source>
</evidence>
<sequence length="70" mass="7309">MSSSREQGGVHWRKSSRSGANGQCVEVAAVSGKIGMRDSKAPGAGHLAISHAAFADMVARIKSGREDARE</sequence>
<evidence type="ECO:0000256" key="1">
    <source>
        <dbReference type="SAM" id="MobiDB-lite"/>
    </source>
</evidence>
<name>A0ABW1AI86_9ACTN</name>
<gene>
    <name evidence="3" type="ORF">ACFPZN_52520</name>
</gene>
<keyword evidence="4" id="KW-1185">Reference proteome</keyword>
<dbReference type="InterPro" id="IPR007278">
    <property type="entry name" value="DUF397"/>
</dbReference>
<feature type="domain" description="DUF397" evidence="2">
    <location>
        <begin position="11"/>
        <end position="62"/>
    </location>
</feature>
<evidence type="ECO:0000259" key="2">
    <source>
        <dbReference type="Pfam" id="PF04149"/>
    </source>
</evidence>
<dbReference type="Pfam" id="PF04149">
    <property type="entry name" value="DUF397"/>
    <property type="match status" value="1"/>
</dbReference>
<evidence type="ECO:0000313" key="3">
    <source>
        <dbReference type="EMBL" id="MFC5754298.1"/>
    </source>
</evidence>
<dbReference type="RefSeq" id="WP_378292248.1">
    <property type="nucleotide sequence ID" value="NZ_JBHSON010000146.1"/>
</dbReference>
<dbReference type="EMBL" id="JBHSON010000146">
    <property type="protein sequence ID" value="MFC5754298.1"/>
    <property type="molecule type" value="Genomic_DNA"/>
</dbReference>
<accession>A0ABW1AI86</accession>
<proteinExistence type="predicted"/>
<protein>
    <submittedName>
        <fullName evidence="3">DUF397 domain-containing protein</fullName>
    </submittedName>
</protein>
<feature type="region of interest" description="Disordered" evidence="1">
    <location>
        <begin position="1"/>
        <end position="22"/>
    </location>
</feature>
<reference evidence="4" key="1">
    <citation type="journal article" date="2019" name="Int. J. Syst. Evol. Microbiol.">
        <title>The Global Catalogue of Microorganisms (GCM) 10K type strain sequencing project: providing services to taxonomists for standard genome sequencing and annotation.</title>
        <authorList>
            <consortium name="The Broad Institute Genomics Platform"/>
            <consortium name="The Broad Institute Genome Sequencing Center for Infectious Disease"/>
            <person name="Wu L."/>
            <person name="Ma J."/>
        </authorList>
    </citation>
    <scope>NUCLEOTIDE SEQUENCE [LARGE SCALE GENOMIC DNA]</scope>
    <source>
        <strain evidence="4">KCTC 42087</strain>
    </source>
</reference>
<dbReference type="Proteomes" id="UP001596074">
    <property type="component" value="Unassembled WGS sequence"/>
</dbReference>
<organism evidence="3 4">
    <name type="scientific">Actinomadura rugatobispora</name>
    <dbReference type="NCBI Taxonomy" id="1994"/>
    <lineage>
        <taxon>Bacteria</taxon>
        <taxon>Bacillati</taxon>
        <taxon>Actinomycetota</taxon>
        <taxon>Actinomycetes</taxon>
        <taxon>Streptosporangiales</taxon>
        <taxon>Thermomonosporaceae</taxon>
        <taxon>Actinomadura</taxon>
    </lineage>
</organism>
<comment type="caution">
    <text evidence="3">The sequence shown here is derived from an EMBL/GenBank/DDBJ whole genome shotgun (WGS) entry which is preliminary data.</text>
</comment>